<dbReference type="Proteomes" id="UP000316095">
    <property type="component" value="Unassembled WGS sequence"/>
</dbReference>
<reference evidence="1 2" key="1">
    <citation type="submission" date="2019-02" db="EMBL/GenBank/DDBJ databases">
        <title>Deep-cultivation of Planctomycetes and their phenomic and genomic characterization uncovers novel biology.</title>
        <authorList>
            <person name="Wiegand S."/>
            <person name="Jogler M."/>
            <person name="Boedeker C."/>
            <person name="Pinto D."/>
            <person name="Vollmers J."/>
            <person name="Rivas-Marin E."/>
            <person name="Kohn T."/>
            <person name="Peeters S.H."/>
            <person name="Heuer A."/>
            <person name="Rast P."/>
            <person name="Oberbeckmann S."/>
            <person name="Bunk B."/>
            <person name="Jeske O."/>
            <person name="Meyerdierks A."/>
            <person name="Storesund J.E."/>
            <person name="Kallscheuer N."/>
            <person name="Luecker S."/>
            <person name="Lage O.M."/>
            <person name="Pohl T."/>
            <person name="Merkel B.J."/>
            <person name="Hornburger P."/>
            <person name="Mueller R.-W."/>
            <person name="Bruemmer F."/>
            <person name="Labrenz M."/>
            <person name="Spormann A.M."/>
            <person name="Op Den Camp H."/>
            <person name="Overmann J."/>
            <person name="Amann R."/>
            <person name="Jetten M.S.M."/>
            <person name="Mascher T."/>
            <person name="Medema M.H."/>
            <person name="Devos D.P."/>
            <person name="Kaster A.-K."/>
            <person name="Ovreas L."/>
            <person name="Rohde M."/>
            <person name="Galperin M.Y."/>
            <person name="Jogler C."/>
        </authorList>
    </citation>
    <scope>NUCLEOTIDE SEQUENCE [LARGE SCALE GENOMIC DNA]</scope>
    <source>
        <strain evidence="1 2">Pan54</strain>
    </source>
</reference>
<protein>
    <submittedName>
        <fullName evidence="1">Uncharacterized protein</fullName>
    </submittedName>
</protein>
<evidence type="ECO:0000313" key="1">
    <source>
        <dbReference type="EMBL" id="TWT62448.1"/>
    </source>
</evidence>
<organism evidence="1 2">
    <name type="scientific">Rubinisphaera italica</name>
    <dbReference type="NCBI Taxonomy" id="2527969"/>
    <lineage>
        <taxon>Bacteria</taxon>
        <taxon>Pseudomonadati</taxon>
        <taxon>Planctomycetota</taxon>
        <taxon>Planctomycetia</taxon>
        <taxon>Planctomycetales</taxon>
        <taxon>Planctomycetaceae</taxon>
        <taxon>Rubinisphaera</taxon>
    </lineage>
</organism>
<name>A0A5C5XIC4_9PLAN</name>
<keyword evidence="2" id="KW-1185">Reference proteome</keyword>
<comment type="caution">
    <text evidence="1">The sequence shown here is derived from an EMBL/GenBank/DDBJ whole genome shotgun (WGS) entry which is preliminary data.</text>
</comment>
<accession>A0A5C5XIC4</accession>
<dbReference type="AlphaFoldDB" id="A0A5C5XIC4"/>
<dbReference type="OrthoDB" id="9907302at2"/>
<gene>
    <name evidence="1" type="ORF">Pan54_31900</name>
</gene>
<dbReference type="RefSeq" id="WP_146504301.1">
    <property type="nucleotide sequence ID" value="NZ_SJPG01000001.1"/>
</dbReference>
<evidence type="ECO:0000313" key="2">
    <source>
        <dbReference type="Proteomes" id="UP000316095"/>
    </source>
</evidence>
<proteinExistence type="predicted"/>
<dbReference type="EMBL" id="SJPG01000001">
    <property type="protein sequence ID" value="TWT62448.1"/>
    <property type="molecule type" value="Genomic_DNA"/>
</dbReference>
<sequence length="86" mass="10283">MTNLDYTGREQELARLILQPYRKVFEYTAPERTIHQLREEFLKSSEEATIADFTAGMRVLLECRYIQRLNDERLELTPAGREWMTE</sequence>